<organism evidence="2 3">
    <name type="scientific">Solirubrobacter ginsenosidimutans</name>
    <dbReference type="NCBI Taxonomy" id="490573"/>
    <lineage>
        <taxon>Bacteria</taxon>
        <taxon>Bacillati</taxon>
        <taxon>Actinomycetota</taxon>
        <taxon>Thermoleophilia</taxon>
        <taxon>Solirubrobacterales</taxon>
        <taxon>Solirubrobacteraceae</taxon>
        <taxon>Solirubrobacter</taxon>
    </lineage>
</organism>
<accession>A0A9X3S6D0</accession>
<evidence type="ECO:0000256" key="1">
    <source>
        <dbReference type="SAM" id="MobiDB-lite"/>
    </source>
</evidence>
<proteinExistence type="predicted"/>
<comment type="caution">
    <text evidence="2">The sequence shown here is derived from an EMBL/GenBank/DDBJ whole genome shotgun (WGS) entry which is preliminary data.</text>
</comment>
<dbReference type="RefSeq" id="WP_270041839.1">
    <property type="nucleotide sequence ID" value="NZ_JAPDOD010000019.1"/>
</dbReference>
<protein>
    <submittedName>
        <fullName evidence="2">Uncharacterized protein</fullName>
    </submittedName>
</protein>
<evidence type="ECO:0000313" key="3">
    <source>
        <dbReference type="Proteomes" id="UP001149140"/>
    </source>
</evidence>
<gene>
    <name evidence="2" type="ORF">OM076_20155</name>
</gene>
<feature type="region of interest" description="Disordered" evidence="1">
    <location>
        <begin position="100"/>
        <end position="133"/>
    </location>
</feature>
<sequence>MTEPTTTELLAAAVARLPRPLSAAMLAAVTRERIITGAYADGHGMCPLLGAHRYGVRENGPGFAEAWDRFCGSRRGKRRDATDAERALLIGLLKASLFGHHGGAKRPAPPPAPLPDRLPTPPQVAERLIEAGT</sequence>
<feature type="compositionally biased region" description="Pro residues" evidence="1">
    <location>
        <begin position="107"/>
        <end position="122"/>
    </location>
</feature>
<keyword evidence="3" id="KW-1185">Reference proteome</keyword>
<reference evidence="2" key="1">
    <citation type="submission" date="2022-10" db="EMBL/GenBank/DDBJ databases">
        <title>The WGS of Solirubrobacter ginsenosidimutans DSM 21036.</title>
        <authorList>
            <person name="Jiang Z."/>
        </authorList>
    </citation>
    <scope>NUCLEOTIDE SEQUENCE</scope>
    <source>
        <strain evidence="2">DSM 21036</strain>
    </source>
</reference>
<dbReference type="AlphaFoldDB" id="A0A9X3S6D0"/>
<evidence type="ECO:0000313" key="2">
    <source>
        <dbReference type="EMBL" id="MDA0162598.1"/>
    </source>
</evidence>
<name>A0A9X3S6D0_9ACTN</name>
<dbReference type="EMBL" id="JAPDOD010000019">
    <property type="protein sequence ID" value="MDA0162598.1"/>
    <property type="molecule type" value="Genomic_DNA"/>
</dbReference>
<dbReference type="Proteomes" id="UP001149140">
    <property type="component" value="Unassembled WGS sequence"/>
</dbReference>